<evidence type="ECO:0000313" key="2">
    <source>
        <dbReference type="Proteomes" id="UP000194641"/>
    </source>
</evidence>
<evidence type="ECO:0000313" key="1">
    <source>
        <dbReference type="EMBL" id="OUI91527.1"/>
    </source>
</evidence>
<organism evidence="1 2">
    <name type="scientific">Acetobacter indonesiensis</name>
    <dbReference type="NCBI Taxonomy" id="104101"/>
    <lineage>
        <taxon>Bacteria</taxon>
        <taxon>Pseudomonadati</taxon>
        <taxon>Pseudomonadota</taxon>
        <taxon>Alphaproteobacteria</taxon>
        <taxon>Acetobacterales</taxon>
        <taxon>Acetobacteraceae</taxon>
        <taxon>Acetobacter</taxon>
    </lineage>
</organism>
<sequence length="193" mass="20369">MDLKNMMNKARTLLVSGKMMALAATAVVVGGTIALVNPALAQTAQPQGQAQSGQQRPALTGEQMATMRHDMDTALHYKLAPDVLPRLTSTLKAIHAANIQPPGRLGMSLDEQVSMVEKVPGLPPILKANGFTPHDFVMSLTCVGLTGSLMNVQPGQANSQVPTPEAANVALLKAHPEDLQALITVLRAEQAPK</sequence>
<reference evidence="2" key="1">
    <citation type="submission" date="2014-06" db="EMBL/GenBank/DDBJ databases">
        <authorList>
            <person name="Winans N.J."/>
            <person name="Newell P.D."/>
            <person name="Douglas A.E."/>
        </authorList>
    </citation>
    <scope>NUCLEOTIDE SEQUENCE [LARGE SCALE GENOMIC DNA]</scope>
</reference>
<dbReference type="Proteomes" id="UP000194641">
    <property type="component" value="Unassembled WGS sequence"/>
</dbReference>
<proteinExistence type="predicted"/>
<name>A0A252ANZ8_9PROT</name>
<dbReference type="AlphaFoldDB" id="A0A252ANZ8"/>
<accession>A0A252ANZ8</accession>
<comment type="caution">
    <text evidence="1">The sequence shown here is derived from an EMBL/GenBank/DDBJ whole genome shotgun (WGS) entry which is preliminary data.</text>
</comment>
<protein>
    <submittedName>
        <fullName evidence="1">Uncharacterized protein</fullName>
    </submittedName>
</protein>
<dbReference type="EMBL" id="JOPA01000035">
    <property type="protein sequence ID" value="OUI91527.1"/>
    <property type="molecule type" value="Genomic_DNA"/>
</dbReference>
<gene>
    <name evidence="1" type="ORF">HK17_11315</name>
</gene>